<feature type="compositionally biased region" description="Basic residues" evidence="1">
    <location>
        <begin position="216"/>
        <end position="227"/>
    </location>
</feature>
<keyword evidence="3" id="KW-1185">Reference proteome</keyword>
<reference evidence="2" key="1">
    <citation type="submission" date="2020-07" db="EMBL/GenBank/DDBJ databases">
        <title>Genome sequence and genetic diversity analysis of an under-domesticated orphan crop, white fonio (Digitaria exilis).</title>
        <authorList>
            <person name="Bennetzen J.L."/>
            <person name="Chen S."/>
            <person name="Ma X."/>
            <person name="Wang X."/>
            <person name="Yssel A.E.J."/>
            <person name="Chaluvadi S.R."/>
            <person name="Johnson M."/>
            <person name="Gangashetty P."/>
            <person name="Hamidou F."/>
            <person name="Sanogo M.D."/>
            <person name="Zwaenepoel A."/>
            <person name="Wallace J."/>
            <person name="Van De Peer Y."/>
            <person name="Van Deynze A."/>
        </authorList>
    </citation>
    <scope>NUCLEOTIDE SEQUENCE</scope>
    <source>
        <tissue evidence="2">Leaves</tissue>
    </source>
</reference>
<organism evidence="2 3">
    <name type="scientific">Digitaria exilis</name>
    <dbReference type="NCBI Taxonomy" id="1010633"/>
    <lineage>
        <taxon>Eukaryota</taxon>
        <taxon>Viridiplantae</taxon>
        <taxon>Streptophyta</taxon>
        <taxon>Embryophyta</taxon>
        <taxon>Tracheophyta</taxon>
        <taxon>Spermatophyta</taxon>
        <taxon>Magnoliopsida</taxon>
        <taxon>Liliopsida</taxon>
        <taxon>Poales</taxon>
        <taxon>Poaceae</taxon>
        <taxon>PACMAD clade</taxon>
        <taxon>Panicoideae</taxon>
        <taxon>Panicodae</taxon>
        <taxon>Paniceae</taxon>
        <taxon>Anthephorinae</taxon>
        <taxon>Digitaria</taxon>
    </lineage>
</organism>
<dbReference type="Pfam" id="PF04398">
    <property type="entry name" value="DUF538"/>
    <property type="match status" value="1"/>
</dbReference>
<proteinExistence type="predicted"/>
<dbReference type="Proteomes" id="UP000636709">
    <property type="component" value="Unassembled WGS sequence"/>
</dbReference>
<dbReference type="InterPro" id="IPR036758">
    <property type="entry name" value="At5g01610-like"/>
</dbReference>
<dbReference type="Gene3D" id="2.30.240.10">
    <property type="entry name" value="At5g01610-like"/>
    <property type="match status" value="1"/>
</dbReference>
<dbReference type="PANTHER" id="PTHR31676:SF201">
    <property type="entry name" value="OS01G0210600 PROTEIN"/>
    <property type="match status" value="1"/>
</dbReference>
<dbReference type="InterPro" id="IPR007493">
    <property type="entry name" value="DUF538"/>
</dbReference>
<evidence type="ECO:0000256" key="1">
    <source>
        <dbReference type="SAM" id="MobiDB-lite"/>
    </source>
</evidence>
<protein>
    <submittedName>
        <fullName evidence="2">Uncharacterized protein</fullName>
    </submittedName>
</protein>
<evidence type="ECO:0000313" key="3">
    <source>
        <dbReference type="Proteomes" id="UP000636709"/>
    </source>
</evidence>
<dbReference type="SUPFAM" id="SSF141562">
    <property type="entry name" value="At5g01610-like"/>
    <property type="match status" value="1"/>
</dbReference>
<gene>
    <name evidence="2" type="ORF">HU200_027784</name>
</gene>
<name>A0A835C156_9POAL</name>
<sequence length="305" mass="33026">MASQAIEAHREGAEVYHGAALCAEKSTELLAEAHLPLGLLPLAEMEEVGYNPATGFVWLRQKKAITHTFKQIGRQVSYAAEVTAFVEDRRMKRMTGVKTKELLIWVTLCDMFVEKDDHSKITFKTPTGLGRTFPVAAFAKEGDDGKPSAKDAPAAATAAAAAVSAKASAQSYNELARAGSRAAHELKRADPSSSDLTLPTPAAASHSLRSPPAPRRLPHHDGRRQRPRQSSSDPPHTGTPPSASPSDHPPWLCTQHTHREESDADDQAWGVMLRARWSPSTSSFSITINIPIGSSWLTIRAEPGF</sequence>
<dbReference type="EMBL" id="JACEFO010001735">
    <property type="protein sequence ID" value="KAF8714320.1"/>
    <property type="molecule type" value="Genomic_DNA"/>
</dbReference>
<comment type="caution">
    <text evidence="2">The sequence shown here is derived from an EMBL/GenBank/DDBJ whole genome shotgun (WGS) entry which is preliminary data.</text>
</comment>
<feature type="compositionally biased region" description="Low complexity" evidence="1">
    <location>
        <begin position="201"/>
        <end position="210"/>
    </location>
</feature>
<dbReference type="PANTHER" id="PTHR31676">
    <property type="entry name" value="T31J12.3 PROTEIN-RELATED"/>
    <property type="match status" value="1"/>
</dbReference>
<feature type="region of interest" description="Disordered" evidence="1">
    <location>
        <begin position="182"/>
        <end position="265"/>
    </location>
</feature>
<dbReference type="OrthoDB" id="1862368at2759"/>
<accession>A0A835C156</accession>
<evidence type="ECO:0000313" key="2">
    <source>
        <dbReference type="EMBL" id="KAF8714320.1"/>
    </source>
</evidence>
<dbReference type="AlphaFoldDB" id="A0A835C156"/>